<dbReference type="Proteomes" id="UP000248646">
    <property type="component" value="Unassembled WGS sequence"/>
</dbReference>
<dbReference type="OrthoDB" id="2933732at2"/>
<gene>
    <name evidence="1" type="ORF">C7437_102158</name>
</gene>
<protein>
    <submittedName>
        <fullName evidence="1">Sporulation inhibitor A</fullName>
    </submittedName>
</protein>
<dbReference type="SUPFAM" id="SSF100985">
    <property type="entry name" value="Sporulation inhibitor Sda"/>
    <property type="match status" value="1"/>
</dbReference>
<dbReference type="InterPro" id="IPR036916">
    <property type="entry name" value="Sda_sf"/>
</dbReference>
<reference evidence="1 2" key="1">
    <citation type="submission" date="2018-06" db="EMBL/GenBank/DDBJ databases">
        <title>Genomic Encyclopedia of Type Strains, Phase IV (KMG-IV): sequencing the most valuable type-strain genomes for metagenomic binning, comparative biology and taxonomic classification.</title>
        <authorList>
            <person name="Goeker M."/>
        </authorList>
    </citation>
    <scope>NUCLEOTIDE SEQUENCE [LARGE SCALE GENOMIC DNA]</scope>
    <source>
        <strain evidence="1 2">DSM 5</strain>
    </source>
</reference>
<dbReference type="InterPro" id="IPR015064">
    <property type="entry name" value="Sda"/>
</dbReference>
<keyword evidence="2" id="KW-1185">Reference proteome</keyword>
<comment type="caution">
    <text evidence="1">The sequence shown here is derived from an EMBL/GenBank/DDBJ whole genome shotgun (WGS) entry which is preliminary data.</text>
</comment>
<dbReference type="AlphaFoldDB" id="A0A2W7MIM7"/>
<evidence type="ECO:0000313" key="2">
    <source>
        <dbReference type="Proteomes" id="UP000248646"/>
    </source>
</evidence>
<dbReference type="EMBL" id="QKZI01000002">
    <property type="protein sequence ID" value="PZX05699.1"/>
    <property type="molecule type" value="Genomic_DNA"/>
</dbReference>
<organism evidence="1 2">
    <name type="scientific">Psychrobacillus insolitus</name>
    <dbReference type="NCBI Taxonomy" id="1461"/>
    <lineage>
        <taxon>Bacteria</taxon>
        <taxon>Bacillati</taxon>
        <taxon>Bacillota</taxon>
        <taxon>Bacilli</taxon>
        <taxon>Bacillales</taxon>
        <taxon>Bacillaceae</taxon>
        <taxon>Psychrobacillus</taxon>
    </lineage>
</organism>
<sequence length="42" mass="4918">MAKMSNELLIESYISAVSLKLSPDFISLLEYEMLRRFITLHN</sequence>
<accession>A0A2W7MIM7</accession>
<dbReference type="Gene3D" id="1.10.287.1100">
    <property type="entry name" value="Sporulation inhibitor A"/>
    <property type="match status" value="1"/>
</dbReference>
<dbReference type="RefSeq" id="WP_111439149.1">
    <property type="nucleotide sequence ID" value="NZ_QKZI01000002.1"/>
</dbReference>
<name>A0A2W7MIM7_9BACI</name>
<dbReference type="Pfam" id="PF08970">
    <property type="entry name" value="Sda"/>
    <property type="match status" value="1"/>
</dbReference>
<proteinExistence type="predicted"/>
<evidence type="ECO:0000313" key="1">
    <source>
        <dbReference type="EMBL" id="PZX05699.1"/>
    </source>
</evidence>